<dbReference type="OrthoDB" id="4008250at2"/>
<dbReference type="SMART" id="SM00382">
    <property type="entry name" value="AAA"/>
    <property type="match status" value="2"/>
</dbReference>
<dbReference type="AlphaFoldDB" id="A0A4R7HYE2"/>
<comment type="caution">
    <text evidence="9">The sequence shown here is derived from an EMBL/GenBank/DDBJ whole genome shotgun (WGS) entry which is preliminary data.</text>
</comment>
<organism evidence="9 10">
    <name type="scientific">Ilumatobacter fluminis</name>
    <dbReference type="NCBI Taxonomy" id="467091"/>
    <lineage>
        <taxon>Bacteria</taxon>
        <taxon>Bacillati</taxon>
        <taxon>Actinomycetota</taxon>
        <taxon>Acidimicrobiia</taxon>
        <taxon>Acidimicrobiales</taxon>
        <taxon>Ilumatobacteraceae</taxon>
        <taxon>Ilumatobacter</taxon>
    </lineage>
</organism>
<dbReference type="GO" id="GO:0005524">
    <property type="term" value="F:ATP binding"/>
    <property type="evidence" value="ECO:0007669"/>
    <property type="project" value="UniProtKB-KW"/>
</dbReference>
<evidence type="ECO:0000256" key="2">
    <source>
        <dbReference type="ARBA" id="ARBA00005417"/>
    </source>
</evidence>
<dbReference type="PROSITE" id="PS00211">
    <property type="entry name" value="ABC_TRANSPORTER_1"/>
    <property type="match status" value="2"/>
</dbReference>
<accession>A0A4R7HYE2</accession>
<dbReference type="PANTHER" id="PTHR43297:SF2">
    <property type="entry name" value="DIPEPTIDE TRANSPORT ATP-BINDING PROTEIN DPPD"/>
    <property type="match status" value="1"/>
</dbReference>
<dbReference type="FunFam" id="3.40.50.300:FF:000016">
    <property type="entry name" value="Oligopeptide ABC transporter ATP-binding component"/>
    <property type="match status" value="1"/>
</dbReference>
<dbReference type="NCBIfam" id="NF007739">
    <property type="entry name" value="PRK10419.1"/>
    <property type="match status" value="2"/>
</dbReference>
<evidence type="ECO:0000256" key="3">
    <source>
        <dbReference type="ARBA" id="ARBA00022448"/>
    </source>
</evidence>
<evidence type="ECO:0000313" key="9">
    <source>
        <dbReference type="EMBL" id="TDT16242.1"/>
    </source>
</evidence>
<dbReference type="CDD" id="cd03257">
    <property type="entry name" value="ABC_NikE_OppD_transporters"/>
    <property type="match status" value="2"/>
</dbReference>
<evidence type="ECO:0000256" key="1">
    <source>
        <dbReference type="ARBA" id="ARBA00004202"/>
    </source>
</evidence>
<keyword evidence="10" id="KW-1185">Reference proteome</keyword>
<dbReference type="Pfam" id="PF08352">
    <property type="entry name" value="oligo_HPY"/>
    <property type="match status" value="2"/>
</dbReference>
<dbReference type="PROSITE" id="PS50893">
    <property type="entry name" value="ABC_TRANSPORTER_2"/>
    <property type="match status" value="2"/>
</dbReference>
<evidence type="ECO:0000256" key="6">
    <source>
        <dbReference type="ARBA" id="ARBA00022840"/>
    </source>
</evidence>
<evidence type="ECO:0000259" key="8">
    <source>
        <dbReference type="PROSITE" id="PS50893"/>
    </source>
</evidence>
<dbReference type="SUPFAM" id="SSF52540">
    <property type="entry name" value="P-loop containing nucleoside triphosphate hydrolases"/>
    <property type="match status" value="2"/>
</dbReference>
<dbReference type="NCBIfam" id="NF008453">
    <property type="entry name" value="PRK11308.1"/>
    <property type="match status" value="2"/>
</dbReference>
<evidence type="ECO:0000256" key="4">
    <source>
        <dbReference type="ARBA" id="ARBA00022475"/>
    </source>
</evidence>
<dbReference type="GO" id="GO:0015833">
    <property type="term" value="P:peptide transport"/>
    <property type="evidence" value="ECO:0007669"/>
    <property type="project" value="InterPro"/>
</dbReference>
<dbReference type="Proteomes" id="UP000294558">
    <property type="component" value="Unassembled WGS sequence"/>
</dbReference>
<gene>
    <name evidence="9" type="ORF">BDK89_1826</name>
</gene>
<dbReference type="InterPro" id="IPR003593">
    <property type="entry name" value="AAA+_ATPase"/>
</dbReference>
<name>A0A4R7HYE2_9ACTN</name>
<keyword evidence="5" id="KW-0547">Nucleotide-binding</keyword>
<evidence type="ECO:0000256" key="7">
    <source>
        <dbReference type="ARBA" id="ARBA00023136"/>
    </source>
</evidence>
<dbReference type="GO" id="GO:0005886">
    <property type="term" value="C:plasma membrane"/>
    <property type="evidence" value="ECO:0007669"/>
    <property type="project" value="UniProtKB-SubCell"/>
</dbReference>
<dbReference type="EMBL" id="SOAU01000001">
    <property type="protein sequence ID" value="TDT16242.1"/>
    <property type="molecule type" value="Genomic_DNA"/>
</dbReference>
<dbReference type="InterPro" id="IPR013563">
    <property type="entry name" value="Oligopep_ABC_C"/>
</dbReference>
<keyword evidence="6 9" id="KW-0067">ATP-binding</keyword>
<dbReference type="InterPro" id="IPR003439">
    <property type="entry name" value="ABC_transporter-like_ATP-bd"/>
</dbReference>
<keyword evidence="4" id="KW-1003">Cell membrane</keyword>
<sequence>MSTPVLSVDQLNIDFWVDGVWYPAVVDASFDLNSGEVLAIVGESGSGKSTTALATLGLLPKNANVRGSIVVDDTEVVGLDQRTLRSMRGRLASVIFQEPMTALNPVYTVGFQIAEMLRSHQSMAPKAARKRAIELLDLVEIPNPEVRVDSYPHQLSGGQRQRAMIAQALALEPKLLIADEPTTALDVTVQAEILKLLRDLRDRIDAGVLLITHDMGVVADLSDRVLVMQNGEIVERGTSADVFYRPQHSYTQQLLGSVPHLGRLVNAVVAGDEQQAEQIAEAIDETADQPTATSVTTERIVDLRGVSVEYPKRGRTPAFRAVDGIDLDIAPGEVVGLVGESGSGKTTVGRAIVGLLPFVEGEADVLGTPMVGVSKDDLRAVRRDLSFVFQDPGSSLNPRLPIGESIGEPMLLAGFDAKAREARISELLDQVELDRSLRNRYPHELSGGQRQRVGIARALALRPKLLIADEPTSALDVSVQAKVLDLFQELQRDIGFACLFISHDLAVVEILAKRIAVMQHGKLVEFGPREDILTRPTDPYTKRLLAAVPVPDPDAQQLRRQERDALIAAGADD</sequence>
<evidence type="ECO:0000313" key="10">
    <source>
        <dbReference type="Proteomes" id="UP000294558"/>
    </source>
</evidence>
<dbReference type="InterPro" id="IPR017871">
    <property type="entry name" value="ABC_transporter-like_CS"/>
</dbReference>
<keyword evidence="7" id="KW-0472">Membrane</keyword>
<comment type="subcellular location">
    <subcellularLocation>
        <location evidence="1">Cell membrane</location>
        <topology evidence="1">Peripheral membrane protein</topology>
    </subcellularLocation>
</comment>
<feature type="domain" description="ABC transporter" evidence="8">
    <location>
        <begin position="303"/>
        <end position="545"/>
    </location>
</feature>
<proteinExistence type="inferred from homology"/>
<evidence type="ECO:0000256" key="5">
    <source>
        <dbReference type="ARBA" id="ARBA00022741"/>
    </source>
</evidence>
<reference evidence="9 10" key="1">
    <citation type="submission" date="2019-03" db="EMBL/GenBank/DDBJ databases">
        <title>Sequencing the genomes of 1000 actinobacteria strains.</title>
        <authorList>
            <person name="Klenk H.-P."/>
        </authorList>
    </citation>
    <scope>NUCLEOTIDE SEQUENCE [LARGE SCALE GENOMIC DNA]</scope>
    <source>
        <strain evidence="9 10">DSM 18936</strain>
    </source>
</reference>
<dbReference type="GO" id="GO:0016887">
    <property type="term" value="F:ATP hydrolysis activity"/>
    <property type="evidence" value="ECO:0007669"/>
    <property type="project" value="InterPro"/>
</dbReference>
<keyword evidence="3" id="KW-0813">Transport</keyword>
<dbReference type="RefSeq" id="WP_133868637.1">
    <property type="nucleotide sequence ID" value="NZ_JAVJPS010000012.1"/>
</dbReference>
<protein>
    <submittedName>
        <fullName evidence="9">Peptide/nickel transport system ATP-binding protein</fullName>
    </submittedName>
</protein>
<dbReference type="Pfam" id="PF00005">
    <property type="entry name" value="ABC_tran"/>
    <property type="match status" value="2"/>
</dbReference>
<dbReference type="InterPro" id="IPR027417">
    <property type="entry name" value="P-loop_NTPase"/>
</dbReference>
<dbReference type="InterPro" id="IPR050388">
    <property type="entry name" value="ABC_Ni/Peptide_Import"/>
</dbReference>
<comment type="similarity">
    <text evidence="2">Belongs to the ABC transporter superfamily.</text>
</comment>
<dbReference type="Gene3D" id="3.40.50.300">
    <property type="entry name" value="P-loop containing nucleotide triphosphate hydrolases"/>
    <property type="match status" value="2"/>
</dbReference>
<feature type="domain" description="ABC transporter" evidence="8">
    <location>
        <begin position="8"/>
        <end position="255"/>
    </location>
</feature>
<dbReference type="PANTHER" id="PTHR43297">
    <property type="entry name" value="OLIGOPEPTIDE TRANSPORT ATP-BINDING PROTEIN APPD"/>
    <property type="match status" value="1"/>
</dbReference>